<dbReference type="PANTHER" id="PTHR21666:SF285">
    <property type="entry name" value="M23 FAMILY METALLOPEPTIDASE"/>
    <property type="match status" value="1"/>
</dbReference>
<dbReference type="Pfam" id="PF01551">
    <property type="entry name" value="Peptidase_M23"/>
    <property type="match status" value="1"/>
</dbReference>
<dbReference type="SUPFAM" id="SSF51261">
    <property type="entry name" value="Duplicated hybrid motif"/>
    <property type="match status" value="1"/>
</dbReference>
<evidence type="ECO:0000313" key="4">
    <source>
        <dbReference type="Proteomes" id="UP001144612"/>
    </source>
</evidence>
<feature type="transmembrane region" description="Helical" evidence="1">
    <location>
        <begin position="12"/>
        <end position="37"/>
    </location>
</feature>
<dbReference type="EMBL" id="JAPQFJ010000016">
    <property type="protein sequence ID" value="MCY6959800.1"/>
    <property type="molecule type" value="Genomic_DNA"/>
</dbReference>
<dbReference type="InterPro" id="IPR016047">
    <property type="entry name" value="M23ase_b-sheet_dom"/>
</dbReference>
<organism evidence="3 4">
    <name type="scientific">Clostridium brassicae</name>
    <dbReference type="NCBI Taxonomy" id="2999072"/>
    <lineage>
        <taxon>Bacteria</taxon>
        <taxon>Bacillati</taxon>
        <taxon>Bacillota</taxon>
        <taxon>Clostridia</taxon>
        <taxon>Eubacteriales</taxon>
        <taxon>Clostridiaceae</taxon>
        <taxon>Clostridium</taxon>
    </lineage>
</organism>
<dbReference type="RefSeq" id="WP_268062237.1">
    <property type="nucleotide sequence ID" value="NZ_JAPQFJ010000016.1"/>
</dbReference>
<protein>
    <submittedName>
        <fullName evidence="3">M23 family metallopeptidase</fullName>
    </submittedName>
</protein>
<feature type="transmembrane region" description="Helical" evidence="1">
    <location>
        <begin position="43"/>
        <end position="64"/>
    </location>
</feature>
<dbReference type="InterPro" id="IPR011055">
    <property type="entry name" value="Dup_hybrid_motif"/>
</dbReference>
<gene>
    <name evidence="3" type="ORF">OW729_14360</name>
</gene>
<dbReference type="CDD" id="cd12797">
    <property type="entry name" value="M23_peptidase"/>
    <property type="match status" value="1"/>
</dbReference>
<evidence type="ECO:0000259" key="2">
    <source>
        <dbReference type="Pfam" id="PF01551"/>
    </source>
</evidence>
<keyword evidence="1" id="KW-1133">Transmembrane helix</keyword>
<proteinExistence type="predicted"/>
<reference evidence="3" key="1">
    <citation type="submission" date="2022-12" db="EMBL/GenBank/DDBJ databases">
        <title>Clostridium sp. nov., isolated from industrial wastewater.</title>
        <authorList>
            <person name="Jiayan W."/>
        </authorList>
    </citation>
    <scope>NUCLEOTIDE SEQUENCE</scope>
    <source>
        <strain evidence="3">ZC22-4</strain>
    </source>
</reference>
<evidence type="ECO:0000313" key="3">
    <source>
        <dbReference type="EMBL" id="MCY6959800.1"/>
    </source>
</evidence>
<accession>A0ABT4DBX3</accession>
<sequence length="293" mass="32698">MKAEKFNKILNYIMIVILIALWGCIFFIHGISGAISWVLVKLFMAPIGAILILVNLILLCICLVKKKKVTQKIISLILSVLLAFPILMLFNVLKVRYPADINKVTPSITVRWPLNEKATVGWGGDTIEINVPHVIWASERWAYDLVMEPSNIDSKNLNDFGIYDKEVVAPVSGTIIAAYDEENDILPNTENFISMEGNHVYIKIDETGTFLLLNHLKKDSVPVKVGDHVKEGDVIGKVGNSGSTSEPHLHIHHQRQDPTKTIHPTFAEGLPLYFKDINGKAMPEKGTVITPKK</sequence>
<dbReference type="Gene3D" id="2.70.70.10">
    <property type="entry name" value="Glucose Permease (Domain IIA)"/>
    <property type="match status" value="1"/>
</dbReference>
<dbReference type="PANTHER" id="PTHR21666">
    <property type="entry name" value="PEPTIDASE-RELATED"/>
    <property type="match status" value="1"/>
</dbReference>
<evidence type="ECO:0000256" key="1">
    <source>
        <dbReference type="SAM" id="Phobius"/>
    </source>
</evidence>
<keyword evidence="4" id="KW-1185">Reference proteome</keyword>
<dbReference type="InterPro" id="IPR050570">
    <property type="entry name" value="Cell_wall_metabolism_enzyme"/>
</dbReference>
<keyword evidence="1" id="KW-0812">Transmembrane</keyword>
<name>A0ABT4DBX3_9CLOT</name>
<feature type="transmembrane region" description="Helical" evidence="1">
    <location>
        <begin position="73"/>
        <end position="93"/>
    </location>
</feature>
<feature type="domain" description="M23ase beta-sheet core" evidence="2">
    <location>
        <begin position="164"/>
        <end position="256"/>
    </location>
</feature>
<comment type="caution">
    <text evidence="3">The sequence shown here is derived from an EMBL/GenBank/DDBJ whole genome shotgun (WGS) entry which is preliminary data.</text>
</comment>
<keyword evidence="1" id="KW-0472">Membrane</keyword>
<dbReference type="Proteomes" id="UP001144612">
    <property type="component" value="Unassembled WGS sequence"/>
</dbReference>